<evidence type="ECO:0000313" key="1">
    <source>
        <dbReference type="EMBL" id="OGM99722.1"/>
    </source>
</evidence>
<gene>
    <name evidence="1" type="ORF">A2817_02555</name>
</gene>
<accession>A0A1F8EFV1</accession>
<proteinExistence type="predicted"/>
<comment type="caution">
    <text evidence="1">The sequence shown here is derived from an EMBL/GenBank/DDBJ whole genome shotgun (WGS) entry which is preliminary data.</text>
</comment>
<organism evidence="1 2">
    <name type="scientific">Candidatus Yanofskybacteria bacterium RIFCSPHIGHO2_01_FULL_39_8b</name>
    <dbReference type="NCBI Taxonomy" id="1802659"/>
    <lineage>
        <taxon>Bacteria</taxon>
        <taxon>Candidatus Yanofskyibacteriota</taxon>
    </lineage>
</organism>
<evidence type="ECO:0000313" key="2">
    <source>
        <dbReference type="Proteomes" id="UP000177594"/>
    </source>
</evidence>
<protein>
    <submittedName>
        <fullName evidence="1">Uncharacterized protein</fullName>
    </submittedName>
</protein>
<dbReference type="AlphaFoldDB" id="A0A1F8EFV1"/>
<dbReference type="EMBL" id="MGIZ01000011">
    <property type="protein sequence ID" value="OGM99722.1"/>
    <property type="molecule type" value="Genomic_DNA"/>
</dbReference>
<sequence>MENPFKKMFGVSQEQSVGVEAEEKRNKLNGVKKRLDDLNAWQNSWTVEDRQLADRLESQIKQLEQESAQ</sequence>
<name>A0A1F8EFV1_9BACT</name>
<dbReference type="Proteomes" id="UP000177594">
    <property type="component" value="Unassembled WGS sequence"/>
</dbReference>
<reference evidence="1 2" key="1">
    <citation type="journal article" date="2016" name="Nat. Commun.">
        <title>Thousands of microbial genomes shed light on interconnected biogeochemical processes in an aquifer system.</title>
        <authorList>
            <person name="Anantharaman K."/>
            <person name="Brown C.T."/>
            <person name="Hug L.A."/>
            <person name="Sharon I."/>
            <person name="Castelle C.J."/>
            <person name="Probst A.J."/>
            <person name="Thomas B.C."/>
            <person name="Singh A."/>
            <person name="Wilkins M.J."/>
            <person name="Karaoz U."/>
            <person name="Brodie E.L."/>
            <person name="Williams K.H."/>
            <person name="Hubbard S.S."/>
            <person name="Banfield J.F."/>
        </authorList>
    </citation>
    <scope>NUCLEOTIDE SEQUENCE [LARGE SCALE GENOMIC DNA]</scope>
</reference>